<evidence type="ECO:0000256" key="5">
    <source>
        <dbReference type="SAM" id="MobiDB-lite"/>
    </source>
</evidence>
<feature type="transmembrane region" description="Helical" evidence="6">
    <location>
        <begin position="389"/>
        <end position="408"/>
    </location>
</feature>
<evidence type="ECO:0000256" key="1">
    <source>
        <dbReference type="ARBA" id="ARBA00004141"/>
    </source>
</evidence>
<dbReference type="SUPFAM" id="SSF103473">
    <property type="entry name" value="MFS general substrate transporter"/>
    <property type="match status" value="1"/>
</dbReference>
<dbReference type="Pfam" id="PF07690">
    <property type="entry name" value="MFS_1"/>
    <property type="match status" value="1"/>
</dbReference>
<feature type="transmembrane region" description="Helical" evidence="6">
    <location>
        <begin position="169"/>
        <end position="191"/>
    </location>
</feature>
<sequence>MSAHEANEVASAATSTTHVSGEQSTVQAAPVSQGTCGEGESAIPADKVEEKIEAREEDWEHDPINPRNWSFSKKWIAVSIVSAYTFVSPLSSSMMAPGLPDLAEKYNVTNPTIIAMYLSIFLLSFALGPLFLAPLSEMYGRKWVLHGGNIGLLGFNIGCALAPTSNAFIAFRFLSGFAGSAPIACGGGVISDLFSEKDRASAMAIYSLGPLIGPAVGPIMGGFISMTIGVQYVFYVIVAFCGLATVLAIPLRETYAPIIRLQRDNQIGRDLERAAAAHPHLSANHEGNKWQYLWANLTRPAILLTRSFVCFILSLYMALMYGIYYLMFATFPDLFSGEYHFNTGVSGLAYIGLGLGFLLATLFGAHISDKIYLNLCNRNGGKGKPEMRIPSLIIGSFFVPIGLFWYGWSAQARIHWIMPIIGTGIFGFGLMTTYLPIMLYLVDTFAFAASALAAASVFRSLLGFAFPLFGQQMYAALGYGGGNSLLAGLAIVLGIPFPIWIYYYGERIRARSSLAR</sequence>
<feature type="transmembrane region" description="Helical" evidence="6">
    <location>
        <begin position="203"/>
        <end position="226"/>
    </location>
</feature>
<dbReference type="GO" id="GO:0042908">
    <property type="term" value="P:xenobiotic transport"/>
    <property type="evidence" value="ECO:0007669"/>
    <property type="project" value="UniProtKB-ARBA"/>
</dbReference>
<gene>
    <name evidence="8" type="ORF">CONPUDRAFT_136917</name>
</gene>
<evidence type="ECO:0000313" key="8">
    <source>
        <dbReference type="EMBL" id="EIW82421.1"/>
    </source>
</evidence>
<dbReference type="OMA" id="MFTTFPT"/>
<dbReference type="FunFam" id="1.20.1250.20:FF:000011">
    <property type="entry name" value="MFS multidrug transporter, putative"/>
    <property type="match status" value="1"/>
</dbReference>
<dbReference type="OrthoDB" id="6770063at2759"/>
<evidence type="ECO:0000313" key="9">
    <source>
        <dbReference type="Proteomes" id="UP000053558"/>
    </source>
</evidence>
<keyword evidence="2 6" id="KW-0812">Transmembrane</keyword>
<proteinExistence type="predicted"/>
<comment type="subcellular location">
    <subcellularLocation>
        <location evidence="1">Membrane</location>
        <topology evidence="1">Multi-pass membrane protein</topology>
    </subcellularLocation>
</comment>
<dbReference type="InterPro" id="IPR036259">
    <property type="entry name" value="MFS_trans_sf"/>
</dbReference>
<dbReference type="GO" id="GO:0005886">
    <property type="term" value="C:plasma membrane"/>
    <property type="evidence" value="ECO:0007669"/>
    <property type="project" value="TreeGrafter"/>
</dbReference>
<feature type="transmembrane region" description="Helical" evidence="6">
    <location>
        <begin position="114"/>
        <end position="132"/>
    </location>
</feature>
<dbReference type="GO" id="GO:0140115">
    <property type="term" value="P:export across plasma membrane"/>
    <property type="evidence" value="ECO:0007669"/>
    <property type="project" value="UniProtKB-ARBA"/>
</dbReference>
<evidence type="ECO:0000256" key="6">
    <source>
        <dbReference type="SAM" id="Phobius"/>
    </source>
</evidence>
<dbReference type="PANTHER" id="PTHR23502:SF60">
    <property type="entry name" value="MAJOR FACILITATOR SUPERFAMILY (MFS) PROFILE DOMAIN-CONTAINING PROTEIN-RELATED"/>
    <property type="match status" value="1"/>
</dbReference>
<feature type="transmembrane region" description="Helical" evidence="6">
    <location>
        <begin position="232"/>
        <end position="251"/>
    </location>
</feature>
<dbReference type="RefSeq" id="XP_007768086.1">
    <property type="nucleotide sequence ID" value="XM_007769896.1"/>
</dbReference>
<dbReference type="GeneID" id="19200961"/>
<feature type="domain" description="Major facilitator superfamily (MFS) profile" evidence="7">
    <location>
        <begin position="77"/>
        <end position="506"/>
    </location>
</feature>
<dbReference type="AlphaFoldDB" id="A0A5M3MUZ6"/>
<name>A0A5M3MUZ6_CONPW</name>
<feature type="transmembrane region" description="Helical" evidence="6">
    <location>
        <begin position="308"/>
        <end position="327"/>
    </location>
</feature>
<comment type="caution">
    <text evidence="8">The sequence shown here is derived from an EMBL/GenBank/DDBJ whole genome shotgun (WGS) entry which is preliminary data.</text>
</comment>
<evidence type="ECO:0000259" key="7">
    <source>
        <dbReference type="PROSITE" id="PS50850"/>
    </source>
</evidence>
<keyword evidence="4 6" id="KW-0472">Membrane</keyword>
<feature type="transmembrane region" description="Helical" evidence="6">
    <location>
        <begin position="444"/>
        <end position="465"/>
    </location>
</feature>
<accession>A0A5M3MUZ6</accession>
<dbReference type="EMBL" id="JH711577">
    <property type="protein sequence ID" value="EIW82421.1"/>
    <property type="molecule type" value="Genomic_DNA"/>
</dbReference>
<dbReference type="PROSITE" id="PS50850">
    <property type="entry name" value="MFS"/>
    <property type="match status" value="1"/>
</dbReference>
<dbReference type="CDD" id="cd17323">
    <property type="entry name" value="MFS_Tpo1_MDR_like"/>
    <property type="match status" value="1"/>
</dbReference>
<dbReference type="KEGG" id="cput:CONPUDRAFT_136917"/>
<feature type="transmembrane region" description="Helical" evidence="6">
    <location>
        <begin position="144"/>
        <end position="163"/>
    </location>
</feature>
<evidence type="ECO:0000256" key="4">
    <source>
        <dbReference type="ARBA" id="ARBA00023136"/>
    </source>
</evidence>
<dbReference type="InterPro" id="IPR011701">
    <property type="entry name" value="MFS"/>
</dbReference>
<feature type="transmembrane region" description="Helical" evidence="6">
    <location>
        <begin position="347"/>
        <end position="368"/>
    </location>
</feature>
<dbReference type="InterPro" id="IPR020846">
    <property type="entry name" value="MFS_dom"/>
</dbReference>
<evidence type="ECO:0000256" key="3">
    <source>
        <dbReference type="ARBA" id="ARBA00022989"/>
    </source>
</evidence>
<feature type="compositionally biased region" description="Polar residues" evidence="5">
    <location>
        <begin position="12"/>
        <end position="35"/>
    </location>
</feature>
<keyword evidence="9" id="KW-1185">Reference proteome</keyword>
<reference evidence="9" key="1">
    <citation type="journal article" date="2012" name="Science">
        <title>The Paleozoic origin of enzymatic lignin decomposition reconstructed from 31 fungal genomes.</title>
        <authorList>
            <person name="Floudas D."/>
            <person name="Binder M."/>
            <person name="Riley R."/>
            <person name="Barry K."/>
            <person name="Blanchette R.A."/>
            <person name="Henrissat B."/>
            <person name="Martinez A.T."/>
            <person name="Otillar R."/>
            <person name="Spatafora J.W."/>
            <person name="Yadav J.S."/>
            <person name="Aerts A."/>
            <person name="Benoit I."/>
            <person name="Boyd A."/>
            <person name="Carlson A."/>
            <person name="Copeland A."/>
            <person name="Coutinho P.M."/>
            <person name="de Vries R.P."/>
            <person name="Ferreira P."/>
            <person name="Findley K."/>
            <person name="Foster B."/>
            <person name="Gaskell J."/>
            <person name="Glotzer D."/>
            <person name="Gorecki P."/>
            <person name="Heitman J."/>
            <person name="Hesse C."/>
            <person name="Hori C."/>
            <person name="Igarashi K."/>
            <person name="Jurgens J.A."/>
            <person name="Kallen N."/>
            <person name="Kersten P."/>
            <person name="Kohler A."/>
            <person name="Kuees U."/>
            <person name="Kumar T.K.A."/>
            <person name="Kuo A."/>
            <person name="LaButti K."/>
            <person name="Larrondo L.F."/>
            <person name="Lindquist E."/>
            <person name="Ling A."/>
            <person name="Lombard V."/>
            <person name="Lucas S."/>
            <person name="Lundell T."/>
            <person name="Martin R."/>
            <person name="McLaughlin D.J."/>
            <person name="Morgenstern I."/>
            <person name="Morin E."/>
            <person name="Murat C."/>
            <person name="Nagy L.G."/>
            <person name="Nolan M."/>
            <person name="Ohm R.A."/>
            <person name="Patyshakuliyeva A."/>
            <person name="Rokas A."/>
            <person name="Ruiz-Duenas F.J."/>
            <person name="Sabat G."/>
            <person name="Salamov A."/>
            <person name="Samejima M."/>
            <person name="Schmutz J."/>
            <person name="Slot J.C."/>
            <person name="St John F."/>
            <person name="Stenlid J."/>
            <person name="Sun H."/>
            <person name="Sun S."/>
            <person name="Syed K."/>
            <person name="Tsang A."/>
            <person name="Wiebenga A."/>
            <person name="Young D."/>
            <person name="Pisabarro A."/>
            <person name="Eastwood D.C."/>
            <person name="Martin F."/>
            <person name="Cullen D."/>
            <person name="Grigoriev I.V."/>
            <person name="Hibbett D.S."/>
        </authorList>
    </citation>
    <scope>NUCLEOTIDE SEQUENCE [LARGE SCALE GENOMIC DNA]</scope>
    <source>
        <strain evidence="9">RWD-64-598 SS2</strain>
    </source>
</reference>
<keyword evidence="3 6" id="KW-1133">Transmembrane helix</keyword>
<dbReference type="PANTHER" id="PTHR23502">
    <property type="entry name" value="MAJOR FACILITATOR SUPERFAMILY"/>
    <property type="match status" value="1"/>
</dbReference>
<dbReference type="InterPro" id="IPR005829">
    <property type="entry name" value="Sugar_transporter_CS"/>
</dbReference>
<dbReference type="PROSITE" id="PS00216">
    <property type="entry name" value="SUGAR_TRANSPORT_1"/>
    <property type="match status" value="1"/>
</dbReference>
<protein>
    <submittedName>
        <fullName evidence="8">Multidrug resistance protein 4</fullName>
    </submittedName>
</protein>
<dbReference type="Gene3D" id="1.20.1250.20">
    <property type="entry name" value="MFS general substrate transporter like domains"/>
    <property type="match status" value="1"/>
</dbReference>
<feature type="transmembrane region" description="Helical" evidence="6">
    <location>
        <begin position="485"/>
        <end position="504"/>
    </location>
</feature>
<organism evidence="8 9">
    <name type="scientific">Coniophora puteana (strain RWD-64-598)</name>
    <name type="common">Brown rot fungus</name>
    <dbReference type="NCBI Taxonomy" id="741705"/>
    <lineage>
        <taxon>Eukaryota</taxon>
        <taxon>Fungi</taxon>
        <taxon>Dikarya</taxon>
        <taxon>Basidiomycota</taxon>
        <taxon>Agaricomycotina</taxon>
        <taxon>Agaricomycetes</taxon>
        <taxon>Agaricomycetidae</taxon>
        <taxon>Boletales</taxon>
        <taxon>Coniophorineae</taxon>
        <taxon>Coniophoraceae</taxon>
        <taxon>Coniophora</taxon>
    </lineage>
</organism>
<feature type="region of interest" description="Disordered" evidence="5">
    <location>
        <begin position="1"/>
        <end position="47"/>
    </location>
</feature>
<feature type="transmembrane region" description="Helical" evidence="6">
    <location>
        <begin position="75"/>
        <end position="94"/>
    </location>
</feature>
<evidence type="ECO:0000256" key="2">
    <source>
        <dbReference type="ARBA" id="ARBA00022692"/>
    </source>
</evidence>
<dbReference type="Proteomes" id="UP000053558">
    <property type="component" value="Unassembled WGS sequence"/>
</dbReference>
<dbReference type="GO" id="GO:0022857">
    <property type="term" value="F:transmembrane transporter activity"/>
    <property type="evidence" value="ECO:0007669"/>
    <property type="project" value="InterPro"/>
</dbReference>
<feature type="transmembrane region" description="Helical" evidence="6">
    <location>
        <begin position="414"/>
        <end position="437"/>
    </location>
</feature>